<reference evidence="6" key="1">
    <citation type="journal article" date="2013" name="Extremophiles">
        <title>Proteinivorax tanatarense gen. nov., sp. nov., an anaerobic, haloalkaliphilic, proteolytic bacterium isolated from a decaying algal bloom, and proposal of Proteinivoraceae fam. nov.</title>
        <authorList>
            <person name="Kevbrin V."/>
            <person name="Boltyanskaya Y."/>
            <person name="Zhilina T."/>
            <person name="Kolganova T."/>
            <person name="Lavrentjeva E."/>
            <person name="Kuznetsov B."/>
        </authorList>
    </citation>
    <scope>NUCLEOTIDE SEQUENCE</scope>
    <source>
        <strain evidence="6">Z-910T</strain>
    </source>
</reference>
<protein>
    <submittedName>
        <fullName evidence="6">TraR/DksA C4-type zinc finger protein</fullName>
    </submittedName>
</protein>
<evidence type="ECO:0000256" key="3">
    <source>
        <dbReference type="ARBA" id="ARBA00022833"/>
    </source>
</evidence>
<dbReference type="PANTHER" id="PTHR33823">
    <property type="entry name" value="RNA POLYMERASE-BINDING TRANSCRIPTION FACTOR DKSA-RELATED"/>
    <property type="match status" value="1"/>
</dbReference>
<dbReference type="Gene3D" id="1.20.120.910">
    <property type="entry name" value="DksA, coiled-coil domain"/>
    <property type="match status" value="1"/>
</dbReference>
<gene>
    <name evidence="6" type="ORF">PRVXT_001311</name>
</gene>
<evidence type="ECO:0000259" key="5">
    <source>
        <dbReference type="Pfam" id="PF01258"/>
    </source>
</evidence>
<evidence type="ECO:0000256" key="4">
    <source>
        <dbReference type="PROSITE-ProRule" id="PRU00510"/>
    </source>
</evidence>
<evidence type="ECO:0000313" key="6">
    <source>
        <dbReference type="EMBL" id="XBX76135.1"/>
    </source>
</evidence>
<feature type="zinc finger region" description="dksA C4-type" evidence="4">
    <location>
        <begin position="87"/>
        <end position="111"/>
    </location>
</feature>
<name>A0AAU7VPZ6_9FIRM</name>
<feature type="domain" description="Zinc finger DksA/TraR C4-type" evidence="5">
    <location>
        <begin position="82"/>
        <end position="111"/>
    </location>
</feature>
<organism evidence="6">
    <name type="scientific">Proteinivorax tanatarense</name>
    <dbReference type="NCBI Taxonomy" id="1260629"/>
    <lineage>
        <taxon>Bacteria</taxon>
        <taxon>Bacillati</taxon>
        <taxon>Bacillota</taxon>
        <taxon>Clostridia</taxon>
        <taxon>Eubacteriales</taxon>
        <taxon>Proteinivoracaceae</taxon>
        <taxon>Proteinivorax</taxon>
    </lineage>
</organism>
<dbReference type="GO" id="GO:0008270">
    <property type="term" value="F:zinc ion binding"/>
    <property type="evidence" value="ECO:0007669"/>
    <property type="project" value="UniProtKB-KW"/>
</dbReference>
<dbReference type="InterPro" id="IPR037187">
    <property type="entry name" value="DnaK_N"/>
</dbReference>
<dbReference type="PANTHER" id="PTHR33823:SF4">
    <property type="entry name" value="GENERAL STRESS PROTEIN 16O"/>
    <property type="match status" value="1"/>
</dbReference>
<dbReference type="InterPro" id="IPR020458">
    <property type="entry name" value="Znf_DskA_TraR_CS"/>
</dbReference>
<proteinExistence type="predicted"/>
<keyword evidence="3" id="KW-0862">Zinc</keyword>
<accession>A0AAU7VPZ6</accession>
<evidence type="ECO:0000256" key="1">
    <source>
        <dbReference type="ARBA" id="ARBA00022723"/>
    </source>
</evidence>
<dbReference type="EMBL" id="CP158367">
    <property type="protein sequence ID" value="XBX76135.1"/>
    <property type="molecule type" value="Genomic_DNA"/>
</dbReference>
<keyword evidence="2" id="KW-0863">Zinc-finger</keyword>
<keyword evidence="1" id="KW-0479">Metal-binding</keyword>
<dbReference type="AlphaFoldDB" id="A0AAU7VPZ6"/>
<dbReference type="InterPro" id="IPR000962">
    <property type="entry name" value="Znf_DskA_TraR"/>
</dbReference>
<dbReference type="RefSeq" id="WP_350344869.1">
    <property type="nucleotide sequence ID" value="NZ_CP158367.1"/>
</dbReference>
<dbReference type="PROSITE" id="PS01102">
    <property type="entry name" value="ZF_DKSA_1"/>
    <property type="match status" value="1"/>
</dbReference>
<dbReference type="PROSITE" id="PS51128">
    <property type="entry name" value="ZF_DKSA_2"/>
    <property type="match status" value="1"/>
</dbReference>
<evidence type="ECO:0000256" key="2">
    <source>
        <dbReference type="ARBA" id="ARBA00022771"/>
    </source>
</evidence>
<dbReference type="SUPFAM" id="SSF57716">
    <property type="entry name" value="Glucocorticoid receptor-like (DNA-binding domain)"/>
    <property type="match status" value="1"/>
</dbReference>
<dbReference type="Pfam" id="PF01258">
    <property type="entry name" value="zf-dskA_traR"/>
    <property type="match status" value="1"/>
</dbReference>
<sequence length="125" mass="14293">MKDQRDSHLKKKLLKLKRDLETSYIQQNSSLREQTQDLSTYDNHPGELASELYEKEKDLGLKDNSDAEIKKIDDALEKIDLGKYGVCDICGSTIENQRLDAIPYTTVCAHCSKAKSKKHLDSSRY</sequence>
<dbReference type="SUPFAM" id="SSF109635">
    <property type="entry name" value="DnaK suppressor protein DksA, alpha-hairpin domain"/>
    <property type="match status" value="1"/>
</dbReference>
<reference evidence="6" key="2">
    <citation type="submission" date="2024-06" db="EMBL/GenBank/DDBJ databases">
        <authorList>
            <person name="Petrova K.O."/>
            <person name="Toshchakov S.V."/>
            <person name="Boltjanskaja Y.V."/>
            <person name="Kevbrin V."/>
        </authorList>
    </citation>
    <scope>NUCLEOTIDE SEQUENCE</scope>
    <source>
        <strain evidence="6">Z-910T</strain>
    </source>
</reference>